<dbReference type="Proteomes" id="UP000526184">
    <property type="component" value="Unassembled WGS sequence"/>
</dbReference>
<comment type="caution">
    <text evidence="1">The sequence shown here is derived from an EMBL/GenBank/DDBJ whole genome shotgun (WGS) entry which is preliminary data.</text>
</comment>
<evidence type="ECO:0000313" key="1">
    <source>
        <dbReference type="EMBL" id="NYV27533.1"/>
    </source>
</evidence>
<dbReference type="EMBL" id="JABMKT010000005">
    <property type="protein sequence ID" value="NYV27533.1"/>
    <property type="molecule type" value="Genomic_DNA"/>
</dbReference>
<dbReference type="Pfam" id="PF14595">
    <property type="entry name" value="Thioredoxin_9"/>
    <property type="match status" value="1"/>
</dbReference>
<dbReference type="Gene3D" id="3.40.30.10">
    <property type="entry name" value="Glutaredoxin"/>
    <property type="match status" value="1"/>
</dbReference>
<gene>
    <name evidence="1" type="ORF">HP397_01655</name>
</gene>
<dbReference type="PROSITE" id="PS51354">
    <property type="entry name" value="GLUTAREDOXIN_2"/>
    <property type="match status" value="1"/>
</dbReference>
<dbReference type="CDD" id="cd01659">
    <property type="entry name" value="TRX_superfamily"/>
    <property type="match status" value="1"/>
</dbReference>
<dbReference type="InterPro" id="IPR036249">
    <property type="entry name" value="Thioredoxin-like_sf"/>
</dbReference>
<reference evidence="1 2" key="1">
    <citation type="submission" date="2020-05" db="EMBL/GenBank/DDBJ databases">
        <title>Streptobacillus felis strain LHL191014123.</title>
        <authorList>
            <person name="Fawzy A."/>
            <person name="Rau J."/>
            <person name="Risse K."/>
            <person name="Schauerte N."/>
            <person name="Geiger C."/>
            <person name="Blom J."/>
            <person name="Imirzalioglu C."/>
            <person name="Falgenhauer J."/>
            <person name="Bach A."/>
            <person name="Herden C."/>
            <person name="Eisenberg T."/>
        </authorList>
    </citation>
    <scope>NUCLEOTIDE SEQUENCE [LARGE SCALE GENOMIC DNA]</scope>
    <source>
        <strain evidence="1 2">LHL191014123</strain>
    </source>
</reference>
<organism evidence="1 2">
    <name type="scientific">Streptobacillus felis</name>
    <dbReference type="NCBI Taxonomy" id="1384509"/>
    <lineage>
        <taxon>Bacteria</taxon>
        <taxon>Fusobacteriati</taxon>
        <taxon>Fusobacteriota</taxon>
        <taxon>Fusobacteriia</taxon>
        <taxon>Fusobacteriales</taxon>
        <taxon>Leptotrichiaceae</taxon>
        <taxon>Streptobacillus</taxon>
    </lineage>
</organism>
<sequence length="151" mass="17993">MATFKEYLRFTDEMEYMDKQIRLLGEVNLSEDQQEELEEVDKEINLLVFAHPKCPDCSIVIAVLEAMRRFIPSMNVDYRKRSEDKELLLQYSPEGKIPTLFIVDGIKVTRIFSEYPENLKELIQNSEEEKEKFHKGMFNEEIYKQILGYLR</sequence>
<keyword evidence="2" id="KW-1185">Reference proteome</keyword>
<accession>A0A7Z0TBM4</accession>
<dbReference type="SUPFAM" id="SSF52833">
    <property type="entry name" value="Thioredoxin-like"/>
    <property type="match status" value="1"/>
</dbReference>
<name>A0A7Z0TBM4_9FUSO</name>
<proteinExistence type="predicted"/>
<protein>
    <submittedName>
        <fullName evidence="1">Thioredoxin family protein</fullName>
    </submittedName>
</protein>
<dbReference type="RefSeq" id="WP_067322764.1">
    <property type="nucleotide sequence ID" value="NZ_CBCRWS010000006.1"/>
</dbReference>
<evidence type="ECO:0000313" key="2">
    <source>
        <dbReference type="Proteomes" id="UP000526184"/>
    </source>
</evidence>
<dbReference type="AlphaFoldDB" id="A0A7Z0TBM4"/>
<dbReference type="OrthoDB" id="6120799at2"/>